<evidence type="ECO:0000256" key="4">
    <source>
        <dbReference type="ARBA" id="ARBA00022692"/>
    </source>
</evidence>
<protein>
    <submittedName>
        <fullName evidence="9">ABC transporter permease</fullName>
    </submittedName>
</protein>
<feature type="domain" description="ABC transmembrane type-1" evidence="8">
    <location>
        <begin position="71"/>
        <end position="262"/>
    </location>
</feature>
<dbReference type="PANTHER" id="PTHR43386:SF1">
    <property type="entry name" value="D,D-DIPEPTIDE TRANSPORT SYSTEM PERMEASE PROTEIN DDPC-RELATED"/>
    <property type="match status" value="1"/>
</dbReference>
<keyword evidence="2 7" id="KW-0813">Transport</keyword>
<feature type="transmembrane region" description="Helical" evidence="7">
    <location>
        <begin position="192"/>
        <end position="221"/>
    </location>
</feature>
<dbReference type="GO" id="GO:0055085">
    <property type="term" value="P:transmembrane transport"/>
    <property type="evidence" value="ECO:0007669"/>
    <property type="project" value="InterPro"/>
</dbReference>
<feature type="transmembrane region" description="Helical" evidence="7">
    <location>
        <begin position="69"/>
        <end position="95"/>
    </location>
</feature>
<dbReference type="Proteomes" id="UP000469424">
    <property type="component" value="Unassembled WGS sequence"/>
</dbReference>
<dbReference type="InterPro" id="IPR035906">
    <property type="entry name" value="MetI-like_sf"/>
</dbReference>
<dbReference type="GO" id="GO:0005886">
    <property type="term" value="C:plasma membrane"/>
    <property type="evidence" value="ECO:0007669"/>
    <property type="project" value="UniProtKB-SubCell"/>
</dbReference>
<comment type="similarity">
    <text evidence="7">Belongs to the binding-protein-dependent transport system permease family.</text>
</comment>
<feature type="transmembrane region" description="Helical" evidence="7">
    <location>
        <begin position="135"/>
        <end position="154"/>
    </location>
</feature>
<dbReference type="PANTHER" id="PTHR43386">
    <property type="entry name" value="OLIGOPEPTIDE TRANSPORT SYSTEM PERMEASE PROTEIN APPC"/>
    <property type="match status" value="1"/>
</dbReference>
<keyword evidence="5 7" id="KW-1133">Transmembrane helix</keyword>
<evidence type="ECO:0000256" key="5">
    <source>
        <dbReference type="ARBA" id="ARBA00022989"/>
    </source>
</evidence>
<dbReference type="Gene3D" id="1.10.3720.10">
    <property type="entry name" value="MetI-like"/>
    <property type="match status" value="1"/>
</dbReference>
<evidence type="ECO:0000313" key="9">
    <source>
        <dbReference type="EMBL" id="MST70270.1"/>
    </source>
</evidence>
<evidence type="ECO:0000256" key="7">
    <source>
        <dbReference type="RuleBase" id="RU363032"/>
    </source>
</evidence>
<comment type="caution">
    <text evidence="9">The sequence shown here is derived from an EMBL/GenBank/DDBJ whole genome shotgun (WGS) entry which is preliminary data.</text>
</comment>
<keyword evidence="4 7" id="KW-0812">Transmembrane</keyword>
<evidence type="ECO:0000313" key="10">
    <source>
        <dbReference type="Proteomes" id="UP000469424"/>
    </source>
</evidence>
<comment type="subcellular location">
    <subcellularLocation>
        <location evidence="1 7">Cell membrane</location>
        <topology evidence="1 7">Multi-pass membrane protein</topology>
    </subcellularLocation>
</comment>
<dbReference type="EMBL" id="VUNA01000004">
    <property type="protein sequence ID" value="MST70270.1"/>
    <property type="molecule type" value="Genomic_DNA"/>
</dbReference>
<evidence type="ECO:0000256" key="2">
    <source>
        <dbReference type="ARBA" id="ARBA00022448"/>
    </source>
</evidence>
<evidence type="ECO:0000259" key="8">
    <source>
        <dbReference type="PROSITE" id="PS50928"/>
    </source>
</evidence>
<dbReference type="CDD" id="cd06261">
    <property type="entry name" value="TM_PBP2"/>
    <property type="match status" value="1"/>
</dbReference>
<proteinExistence type="inferred from homology"/>
<dbReference type="PROSITE" id="PS50928">
    <property type="entry name" value="ABC_TM1"/>
    <property type="match status" value="1"/>
</dbReference>
<feature type="transmembrane region" description="Helical" evidence="7">
    <location>
        <begin position="107"/>
        <end position="129"/>
    </location>
</feature>
<dbReference type="RefSeq" id="WP_154553833.1">
    <property type="nucleotide sequence ID" value="NZ_VUNA01000004.1"/>
</dbReference>
<dbReference type="SUPFAM" id="SSF161098">
    <property type="entry name" value="MetI-like"/>
    <property type="match status" value="1"/>
</dbReference>
<gene>
    <name evidence="9" type="ORF">FYJ65_02765</name>
</gene>
<sequence length="276" mass="29372">MNKKKNRLGPGVRLSIILLAVVGIASLLAPLLAPYGPNEMGPAINQAPSADHLFGTDSMGRDLLSRILYGGRASLCIGLMAAAISTGIAMVYGSLSGMSRRWVDRGLMGFADLMLSVPQILIVVFLQAIFGKSGYLSLALSIGVTGWMAMARIIRNEVRRIRETDYVTAARMMGGSFGYILRKHLLPGFLPAVLYAAVSSIGAAMMTEATLSFMGLGLPVAEVSWGGLLSDSRNALLSDSWWIILIPGIVLIGTLIAIAALGEQVRKGNTRLHSNL</sequence>
<feature type="transmembrane region" description="Helical" evidence="7">
    <location>
        <begin position="12"/>
        <end position="33"/>
    </location>
</feature>
<evidence type="ECO:0000256" key="3">
    <source>
        <dbReference type="ARBA" id="ARBA00022475"/>
    </source>
</evidence>
<dbReference type="InterPro" id="IPR000515">
    <property type="entry name" value="MetI-like"/>
</dbReference>
<accession>A0A6N7X440</accession>
<evidence type="ECO:0000256" key="6">
    <source>
        <dbReference type="ARBA" id="ARBA00023136"/>
    </source>
</evidence>
<keyword evidence="6 7" id="KW-0472">Membrane</keyword>
<reference evidence="9 10" key="1">
    <citation type="submission" date="2019-08" db="EMBL/GenBank/DDBJ databases">
        <title>In-depth cultivation of the pig gut microbiome towards novel bacterial diversity and tailored functional studies.</title>
        <authorList>
            <person name="Wylensek D."/>
            <person name="Hitch T.C.A."/>
            <person name="Clavel T."/>
        </authorList>
    </citation>
    <scope>NUCLEOTIDE SEQUENCE [LARGE SCALE GENOMIC DNA]</scope>
    <source>
        <strain evidence="9 10">WCA-MUC-591-APC-4B</strain>
    </source>
</reference>
<keyword evidence="3" id="KW-1003">Cell membrane</keyword>
<dbReference type="AlphaFoldDB" id="A0A6N7X440"/>
<keyword evidence="10" id="KW-1185">Reference proteome</keyword>
<feature type="transmembrane region" description="Helical" evidence="7">
    <location>
        <begin position="241"/>
        <end position="261"/>
    </location>
</feature>
<organism evidence="9 10">
    <name type="scientific">Mogibacterium kristiansenii</name>
    <dbReference type="NCBI Taxonomy" id="2606708"/>
    <lineage>
        <taxon>Bacteria</taxon>
        <taxon>Bacillati</taxon>
        <taxon>Bacillota</taxon>
        <taxon>Clostridia</taxon>
        <taxon>Peptostreptococcales</taxon>
        <taxon>Anaerovoracaceae</taxon>
        <taxon>Mogibacterium</taxon>
    </lineage>
</organism>
<dbReference type="Pfam" id="PF00528">
    <property type="entry name" value="BPD_transp_1"/>
    <property type="match status" value="1"/>
</dbReference>
<evidence type="ECO:0000256" key="1">
    <source>
        <dbReference type="ARBA" id="ARBA00004651"/>
    </source>
</evidence>
<dbReference type="InterPro" id="IPR050366">
    <property type="entry name" value="BP-dependent_transpt_permease"/>
</dbReference>
<name>A0A6N7X440_9FIRM</name>